<organism evidence="2">
    <name type="scientific">Arthrobacter sp. K5</name>
    <dbReference type="NCBI Taxonomy" id="2839623"/>
    <lineage>
        <taxon>Bacteria</taxon>
        <taxon>Bacillati</taxon>
        <taxon>Actinomycetota</taxon>
        <taxon>Actinomycetes</taxon>
        <taxon>Micrococcales</taxon>
        <taxon>Micrococcaceae</taxon>
        <taxon>Arthrobacter</taxon>
    </lineage>
</organism>
<dbReference type="AlphaFoldDB" id="A0AAU8EPD1"/>
<dbReference type="PANTHER" id="PTHR37315">
    <property type="entry name" value="UPF0311 PROTEIN BLR7842"/>
    <property type="match status" value="1"/>
</dbReference>
<dbReference type="HAMAP" id="MF_00775">
    <property type="entry name" value="UPF0311"/>
    <property type="match status" value="1"/>
</dbReference>
<evidence type="ECO:0000256" key="1">
    <source>
        <dbReference type="HAMAP-Rule" id="MF_00775"/>
    </source>
</evidence>
<gene>
    <name evidence="2" type="ORF">ABRP34_16680</name>
</gene>
<dbReference type="InterPro" id="IPR020915">
    <property type="entry name" value="UPF0311"/>
</dbReference>
<dbReference type="Pfam" id="PF11578">
    <property type="entry name" value="DUF3237"/>
    <property type="match status" value="1"/>
</dbReference>
<sequence length="162" mass="17645">MTAPPEARQSPAAPGLTFLAELSVTVGEPIDVGPTPEGHRRIIPITGGTVSGPRLNGRVLPGGADYQLLLSPTLTELDARYVLETTDGHRIFVQNSALRHGSDEDMGRLNRGEPVNAGSIYFRCWPRLTASAPEWDWLNTRLAVGTGERHPDRVVIRVFVID</sequence>
<dbReference type="EMBL" id="CP159279">
    <property type="protein sequence ID" value="XCH10455.1"/>
    <property type="molecule type" value="Genomic_DNA"/>
</dbReference>
<dbReference type="PANTHER" id="PTHR37315:SF1">
    <property type="entry name" value="UPF0311 PROTEIN BLR7842"/>
    <property type="match status" value="1"/>
</dbReference>
<proteinExistence type="inferred from homology"/>
<accession>A0AAU8EPD1</accession>
<protein>
    <recommendedName>
        <fullName evidence="1">UPF0311 protein ABRP34_16680</fullName>
    </recommendedName>
</protein>
<dbReference type="Gene3D" id="2.40.160.20">
    <property type="match status" value="1"/>
</dbReference>
<evidence type="ECO:0000313" key="2">
    <source>
        <dbReference type="EMBL" id="XCH10455.1"/>
    </source>
</evidence>
<name>A0AAU8EPD1_9MICC</name>
<reference evidence="2" key="1">
    <citation type="submission" date="2024-06" db="EMBL/GenBank/DDBJ databases">
        <title>Biodegradation of dimethachlon by Arthrobacter sp. K5: mechanistic insights and ecological implications.</title>
        <authorList>
            <person name="Hu S."/>
            <person name="Lu P."/>
        </authorList>
    </citation>
    <scope>NUCLEOTIDE SEQUENCE</scope>
    <source>
        <strain evidence="2">K5</strain>
    </source>
</reference>
<comment type="similarity">
    <text evidence="1">Belongs to the UPF0311 family.</text>
</comment>
<dbReference type="RefSeq" id="WP_353711046.1">
    <property type="nucleotide sequence ID" value="NZ_CP159279.1"/>
</dbReference>